<proteinExistence type="predicted"/>
<keyword evidence="3" id="KW-1185">Reference proteome</keyword>
<evidence type="ECO:0000313" key="3">
    <source>
        <dbReference type="Proteomes" id="UP001459277"/>
    </source>
</evidence>
<dbReference type="InterPro" id="IPR052929">
    <property type="entry name" value="RNase_H-like_EbsB-rel"/>
</dbReference>
<comment type="caution">
    <text evidence="2">The sequence shown here is derived from an EMBL/GenBank/DDBJ whole genome shotgun (WGS) entry which is preliminary data.</text>
</comment>
<protein>
    <recommendedName>
        <fullName evidence="1">RNase H type-1 domain-containing protein</fullName>
    </recommendedName>
</protein>
<dbReference type="CDD" id="cd06222">
    <property type="entry name" value="RNase_H_like"/>
    <property type="match status" value="1"/>
</dbReference>
<organism evidence="2 3">
    <name type="scientific">Lithocarpus litseifolius</name>
    <dbReference type="NCBI Taxonomy" id="425828"/>
    <lineage>
        <taxon>Eukaryota</taxon>
        <taxon>Viridiplantae</taxon>
        <taxon>Streptophyta</taxon>
        <taxon>Embryophyta</taxon>
        <taxon>Tracheophyta</taxon>
        <taxon>Spermatophyta</taxon>
        <taxon>Magnoliopsida</taxon>
        <taxon>eudicotyledons</taxon>
        <taxon>Gunneridae</taxon>
        <taxon>Pentapetalae</taxon>
        <taxon>rosids</taxon>
        <taxon>fabids</taxon>
        <taxon>Fagales</taxon>
        <taxon>Fagaceae</taxon>
        <taxon>Lithocarpus</taxon>
    </lineage>
</organism>
<dbReference type="PANTHER" id="PTHR47074:SF48">
    <property type="entry name" value="POLYNUCLEOTIDYL TRANSFERASE, RIBONUCLEASE H-LIKE SUPERFAMILY PROTEIN"/>
    <property type="match status" value="1"/>
</dbReference>
<sequence length="249" mass="28469">MLFIYKGNDTVCTKEPELFTVELWNPWKRRNNLCLGKPTLPLNKVLEHFQEQQFQSHSSPSTLAMSRSKQLATWTPPPEHWYKINFDGFTFANKDKAGLGVVVRNSEGLVMVSLAQQIPLPPSVTEVEVLVARRALELAIELSFDRIILEGDSKILDKAMKTKCCNLAPYGHIVQDVLFLSKHFLDFKTSLSTTVEVEVEPMMEDNELNHLTRKRKKKSLNQKSMAGVNDGGVRAGEKWRWRWRSVTPT</sequence>
<dbReference type="InterPro" id="IPR002156">
    <property type="entry name" value="RNaseH_domain"/>
</dbReference>
<feature type="domain" description="RNase H type-1" evidence="1">
    <location>
        <begin position="85"/>
        <end position="190"/>
    </location>
</feature>
<dbReference type="PANTHER" id="PTHR47074">
    <property type="entry name" value="BNAC02G40300D PROTEIN"/>
    <property type="match status" value="1"/>
</dbReference>
<name>A0AAW2DYN5_9ROSI</name>
<dbReference type="InterPro" id="IPR036397">
    <property type="entry name" value="RNaseH_sf"/>
</dbReference>
<dbReference type="InterPro" id="IPR012337">
    <property type="entry name" value="RNaseH-like_sf"/>
</dbReference>
<dbReference type="GO" id="GO:0003676">
    <property type="term" value="F:nucleic acid binding"/>
    <property type="evidence" value="ECO:0007669"/>
    <property type="project" value="InterPro"/>
</dbReference>
<dbReference type="GO" id="GO:0004523">
    <property type="term" value="F:RNA-DNA hybrid ribonuclease activity"/>
    <property type="evidence" value="ECO:0007669"/>
    <property type="project" value="InterPro"/>
</dbReference>
<dbReference type="AlphaFoldDB" id="A0AAW2DYN5"/>
<dbReference type="Pfam" id="PF13456">
    <property type="entry name" value="RVT_3"/>
    <property type="match status" value="1"/>
</dbReference>
<accession>A0AAW2DYN5</accession>
<evidence type="ECO:0000259" key="1">
    <source>
        <dbReference type="Pfam" id="PF13456"/>
    </source>
</evidence>
<dbReference type="SUPFAM" id="SSF53098">
    <property type="entry name" value="Ribonuclease H-like"/>
    <property type="match status" value="1"/>
</dbReference>
<dbReference type="Proteomes" id="UP001459277">
    <property type="component" value="Unassembled WGS sequence"/>
</dbReference>
<dbReference type="EMBL" id="JAZDWU010000001">
    <property type="protein sequence ID" value="KAL0014623.1"/>
    <property type="molecule type" value="Genomic_DNA"/>
</dbReference>
<dbReference type="InterPro" id="IPR044730">
    <property type="entry name" value="RNase_H-like_dom_plant"/>
</dbReference>
<evidence type="ECO:0000313" key="2">
    <source>
        <dbReference type="EMBL" id="KAL0014623.1"/>
    </source>
</evidence>
<gene>
    <name evidence="2" type="ORF">SO802_001692</name>
</gene>
<dbReference type="Gene3D" id="3.30.420.10">
    <property type="entry name" value="Ribonuclease H-like superfamily/Ribonuclease H"/>
    <property type="match status" value="1"/>
</dbReference>
<reference evidence="2 3" key="1">
    <citation type="submission" date="2024-01" db="EMBL/GenBank/DDBJ databases">
        <title>A telomere-to-telomere, gap-free genome of sweet tea (Lithocarpus litseifolius).</title>
        <authorList>
            <person name="Zhou J."/>
        </authorList>
    </citation>
    <scope>NUCLEOTIDE SEQUENCE [LARGE SCALE GENOMIC DNA]</scope>
    <source>
        <strain evidence="2">Zhou-2022a</strain>
        <tissue evidence="2">Leaf</tissue>
    </source>
</reference>